<keyword evidence="4" id="KW-1185">Reference proteome</keyword>
<dbReference type="Proteomes" id="UP001229955">
    <property type="component" value="Chromosome"/>
</dbReference>
<evidence type="ECO:0000313" key="3">
    <source>
        <dbReference type="EMBL" id="WKW16171.1"/>
    </source>
</evidence>
<dbReference type="InterPro" id="IPR011041">
    <property type="entry name" value="Quinoprot_gluc/sorb_DH_b-prop"/>
</dbReference>
<dbReference type="EMBL" id="CP130613">
    <property type="protein sequence ID" value="WKW16171.1"/>
    <property type="molecule type" value="Genomic_DNA"/>
</dbReference>
<organism evidence="2">
    <name type="scientific">Pseudogemmatithrix spongiicola</name>
    <dbReference type="NCBI Taxonomy" id="3062599"/>
    <lineage>
        <taxon>Bacteria</taxon>
        <taxon>Pseudomonadati</taxon>
        <taxon>Gemmatimonadota</taxon>
        <taxon>Gemmatimonadia</taxon>
        <taxon>Gemmatimonadales</taxon>
        <taxon>Gemmatimonadaceae</taxon>
        <taxon>Pseudogemmatithrix</taxon>
    </lineage>
</organism>
<dbReference type="PANTHER" id="PTHR19328">
    <property type="entry name" value="HEDGEHOG-INTERACTING PROTEIN"/>
    <property type="match status" value="1"/>
</dbReference>
<reference evidence="2" key="1">
    <citation type="submission" date="2023-07" db="EMBL/GenBank/DDBJ databases">
        <authorList>
            <person name="Haufschild T."/>
            <person name="Kallscheuer N."/>
            <person name="Hammer J."/>
            <person name="Kohn T."/>
            <person name="Kabuu M."/>
            <person name="Jogler M."/>
            <person name="Wohfarth N."/>
            <person name="Heuer A."/>
            <person name="Rohde M."/>
            <person name="van Teeseling M.C.F."/>
            <person name="Jogler C."/>
        </authorList>
    </citation>
    <scope>NUCLEOTIDE SEQUENCE</scope>
    <source>
        <strain evidence="2">Strain 138</strain>
        <strain evidence="3">Strain 318</strain>
    </source>
</reference>
<dbReference type="KEGG" id="pspc:Strain318_002581"/>
<accession>A0AA49JWN2</accession>
<proteinExistence type="predicted"/>
<dbReference type="InterPro" id="IPR012938">
    <property type="entry name" value="Glc/Sorbosone_DH"/>
</dbReference>
<dbReference type="PROSITE" id="PS51257">
    <property type="entry name" value="PROKAR_LIPOPROTEIN"/>
    <property type="match status" value="1"/>
</dbReference>
<dbReference type="SUPFAM" id="SSF50952">
    <property type="entry name" value="Soluble quinoprotein glucose dehydrogenase"/>
    <property type="match status" value="1"/>
</dbReference>
<dbReference type="AlphaFoldDB" id="A0AA49JWN2"/>
<dbReference type="Pfam" id="PF07995">
    <property type="entry name" value="GSDH"/>
    <property type="match status" value="1"/>
</dbReference>
<dbReference type="InterPro" id="IPR011042">
    <property type="entry name" value="6-blade_b-propeller_TolB-like"/>
</dbReference>
<feature type="domain" description="Glucose/Sorbosone dehydrogenase" evidence="1">
    <location>
        <begin position="50"/>
        <end position="376"/>
    </location>
</feature>
<sequence>MRRLLLAGTAVLVATGCRRPLDAASLAIKSPTPDPIAGVVTVEPVATGLVQPWAIEFMPDGRILVTERPGRLRIVSADGSLSAPLSGVPTVHAQGQGGLLDVALDPDFATTRLVYLSYSEPGEGGVGTAAARGRLTETGLVDVQVIYRQRPKLEGNGHFGSRLVFTRDGTLFITQGDRQSYRERAQDLTQGMGKIVRLNADGSIPADNPFVGQSNAQPEIWSYGHRNLQGATLHPESGALWTVEHGARGGDELNHPEPGRNYGWPVITYGRDYSGLPIGEGTAREGMEQPVYFWDPVIAPSGMTFYTGTRYAGWQGSLLIGSLNPGGLVRLTLRDGRVTSEERYLREIGERIRDVTQGPDGYLYVVTDNPNGRVLRVVPAAP</sequence>
<gene>
    <name evidence="2" type="ORF">Strain138_002581</name>
    <name evidence="3" type="ORF">Strain318_002581</name>
</gene>
<dbReference type="RefSeq" id="WP_367886124.1">
    <property type="nucleotide sequence ID" value="NZ_CP130612.1"/>
</dbReference>
<dbReference type="EMBL" id="CP130612">
    <property type="protein sequence ID" value="WKW13264.1"/>
    <property type="molecule type" value="Genomic_DNA"/>
</dbReference>
<dbReference type="PANTHER" id="PTHR19328:SF75">
    <property type="entry name" value="ALDOSE SUGAR DEHYDROGENASE YLII"/>
    <property type="match status" value="1"/>
</dbReference>
<dbReference type="Gene3D" id="2.120.10.30">
    <property type="entry name" value="TolB, C-terminal domain"/>
    <property type="match status" value="1"/>
</dbReference>
<evidence type="ECO:0000313" key="4">
    <source>
        <dbReference type="Proteomes" id="UP001229955"/>
    </source>
</evidence>
<protein>
    <submittedName>
        <fullName evidence="2">PQQ-dependent sugar dehydrogenase</fullName>
    </submittedName>
</protein>
<evidence type="ECO:0000259" key="1">
    <source>
        <dbReference type="Pfam" id="PF07995"/>
    </source>
</evidence>
<accession>A0AA49K1V8</accession>
<name>A0AA49JWN2_9BACT</name>
<evidence type="ECO:0000313" key="2">
    <source>
        <dbReference type="EMBL" id="WKW13264.1"/>
    </source>
</evidence>